<dbReference type="KEGG" id="dfn:CVE23_12945"/>
<sequence length="165" mass="18590">MKRLFLAVAATVMLSGCSIFSTKTTSLNSTFISPYYFSYTTAHVLQDNTNWVDSVYLTGNPARWDEIRGTYKAALPKITLNYRVESSGGDYRITYNGMVNYLLSARHGVENGKDMIEGESVRQFIIPQRTAVVSRDKKAMLTLTDDIKVDVSLTEKVETHSIEDR</sequence>
<dbReference type="EMBL" id="CP025003">
    <property type="protein sequence ID" value="ATZ94807.1"/>
    <property type="molecule type" value="Genomic_DNA"/>
</dbReference>
<evidence type="ECO:0000313" key="2">
    <source>
        <dbReference type="Proteomes" id="UP000231901"/>
    </source>
</evidence>
<protein>
    <submittedName>
        <fullName evidence="1">Uncharacterized protein</fullName>
    </submittedName>
</protein>
<dbReference type="OrthoDB" id="6431582at2"/>
<keyword evidence="2" id="KW-1185">Reference proteome</keyword>
<dbReference type="PROSITE" id="PS51257">
    <property type="entry name" value="PROKAR_LIPOPROTEIN"/>
    <property type="match status" value="1"/>
</dbReference>
<reference evidence="2" key="1">
    <citation type="journal article" date="2018" name="Genome Announc.">
        <title>Complete genome sequence of a Dickeya fangzhongdai type strain causing bleeding canker of pear tree trunks.</title>
        <authorList>
            <person name="Zhao Y."/>
            <person name="Tian Y."/>
            <person name="Li X."/>
            <person name="Hu B."/>
        </authorList>
    </citation>
    <scope>NUCLEOTIDE SEQUENCE [LARGE SCALE GENOMIC DNA]</scope>
    <source>
        <strain evidence="2">DSM 101947</strain>
    </source>
</reference>
<gene>
    <name evidence="1" type="ORF">CVE23_12945</name>
</gene>
<dbReference type="AlphaFoldDB" id="A0A2K8QMQ5"/>
<dbReference type="Proteomes" id="UP000231901">
    <property type="component" value="Chromosome"/>
</dbReference>
<evidence type="ECO:0000313" key="1">
    <source>
        <dbReference type="EMBL" id="ATZ94807.1"/>
    </source>
</evidence>
<dbReference type="RefSeq" id="WP_038919357.1">
    <property type="nucleotide sequence ID" value="NZ_BMJF01000002.1"/>
</dbReference>
<name>A0A2K8QMQ5_9GAMM</name>
<dbReference type="GeneID" id="66565240"/>
<proteinExistence type="predicted"/>
<accession>A0A2K8QMQ5</accession>
<organism evidence="1 2">
    <name type="scientific">Dickeya fangzhongdai</name>
    <dbReference type="NCBI Taxonomy" id="1778540"/>
    <lineage>
        <taxon>Bacteria</taxon>
        <taxon>Pseudomonadati</taxon>
        <taxon>Pseudomonadota</taxon>
        <taxon>Gammaproteobacteria</taxon>
        <taxon>Enterobacterales</taxon>
        <taxon>Pectobacteriaceae</taxon>
        <taxon>Dickeya</taxon>
    </lineage>
</organism>